<feature type="transmembrane region" description="Helical" evidence="1">
    <location>
        <begin position="42"/>
        <end position="63"/>
    </location>
</feature>
<gene>
    <name evidence="2" type="primary">Contig19452.g20624</name>
    <name evidence="2" type="ORF">STYLEM_12949</name>
</gene>
<dbReference type="AlphaFoldDB" id="A0A078APL5"/>
<reference evidence="2 3" key="1">
    <citation type="submission" date="2014-06" db="EMBL/GenBank/DDBJ databases">
        <authorList>
            <person name="Swart Estienne"/>
        </authorList>
    </citation>
    <scope>NUCLEOTIDE SEQUENCE [LARGE SCALE GENOMIC DNA]</scope>
    <source>
        <strain evidence="2 3">130c</strain>
    </source>
</reference>
<protein>
    <submittedName>
        <fullName evidence="2">Uncharacterized protein</fullName>
    </submittedName>
</protein>
<dbReference type="EMBL" id="CCKQ01012288">
    <property type="protein sequence ID" value="CDW83896.1"/>
    <property type="molecule type" value="Genomic_DNA"/>
</dbReference>
<evidence type="ECO:0000313" key="2">
    <source>
        <dbReference type="EMBL" id="CDW83896.1"/>
    </source>
</evidence>
<sequence>MDVIPKSYLIKCLIFWTYYMYKQQQKPLKDQETQTKLAKILFALRIFYDMFALSGFVAGYHLGTFELEALIFMISIMIFEISGSVVSLRESLRKNNSLKQTLLYEQDLHHYLSAKSLDTLVQDPVQSKSQNCTPEKKFSSKDSMCSLSSSIITKSCTNSDESNLEQPKIFKQKSASLLSPPIKTKKQRRYSMESDLVVLNQSNGYRK</sequence>
<organism evidence="2 3">
    <name type="scientific">Stylonychia lemnae</name>
    <name type="common">Ciliate</name>
    <dbReference type="NCBI Taxonomy" id="5949"/>
    <lineage>
        <taxon>Eukaryota</taxon>
        <taxon>Sar</taxon>
        <taxon>Alveolata</taxon>
        <taxon>Ciliophora</taxon>
        <taxon>Intramacronucleata</taxon>
        <taxon>Spirotrichea</taxon>
        <taxon>Stichotrichia</taxon>
        <taxon>Sporadotrichida</taxon>
        <taxon>Oxytrichidae</taxon>
        <taxon>Stylonychinae</taxon>
        <taxon>Stylonychia</taxon>
    </lineage>
</organism>
<dbReference type="InParanoid" id="A0A078APL5"/>
<proteinExistence type="predicted"/>
<dbReference type="Proteomes" id="UP000039865">
    <property type="component" value="Unassembled WGS sequence"/>
</dbReference>
<keyword evidence="1" id="KW-0472">Membrane</keyword>
<evidence type="ECO:0000256" key="1">
    <source>
        <dbReference type="SAM" id="Phobius"/>
    </source>
</evidence>
<keyword evidence="1" id="KW-1133">Transmembrane helix</keyword>
<evidence type="ECO:0000313" key="3">
    <source>
        <dbReference type="Proteomes" id="UP000039865"/>
    </source>
</evidence>
<name>A0A078APL5_STYLE</name>
<feature type="transmembrane region" description="Helical" evidence="1">
    <location>
        <begin position="69"/>
        <end position="88"/>
    </location>
</feature>
<accession>A0A078APL5</accession>
<keyword evidence="1" id="KW-0812">Transmembrane</keyword>
<keyword evidence="3" id="KW-1185">Reference proteome</keyword>